<comment type="caution">
    <text evidence="7">The sequence shown here is derived from an EMBL/GenBank/DDBJ whole genome shotgun (WGS) entry which is preliminary data.</text>
</comment>
<evidence type="ECO:0000256" key="5">
    <source>
        <dbReference type="ARBA" id="ARBA00023136"/>
    </source>
</evidence>
<dbReference type="GO" id="GO:0005886">
    <property type="term" value="C:plasma membrane"/>
    <property type="evidence" value="ECO:0007669"/>
    <property type="project" value="UniProtKB-SubCell"/>
</dbReference>
<evidence type="ECO:0000256" key="6">
    <source>
        <dbReference type="ARBA" id="ARBA00023315"/>
    </source>
</evidence>
<keyword evidence="2" id="KW-1003">Cell membrane</keyword>
<keyword evidence="3" id="KW-0997">Cell inner membrane</keyword>
<organism evidence="7">
    <name type="scientific">marine sediment metagenome</name>
    <dbReference type="NCBI Taxonomy" id="412755"/>
    <lineage>
        <taxon>unclassified sequences</taxon>
        <taxon>metagenomes</taxon>
        <taxon>ecological metagenomes</taxon>
    </lineage>
</organism>
<proteinExistence type="predicted"/>
<evidence type="ECO:0000256" key="2">
    <source>
        <dbReference type="ARBA" id="ARBA00022475"/>
    </source>
</evidence>
<evidence type="ECO:0000313" key="7">
    <source>
        <dbReference type="EMBL" id="GAF68698.1"/>
    </source>
</evidence>
<sequence length="289" mass="32832">MADTEAKDERTDPWVYTLNRGLAQLVPLSLGYWLSVPIVDIFHRLWRSKREAARRNHARILARPPDDPLVEQMAHRTFRHFGRYIVELLSVQGWSLDVMRERIDIEGDEHFDEARAYGKGVIFTSAHMGSIEVAATLALVKGFKITSVAERLEPKMFRDWVTACRAKMGIELLPSARSGMRLVRRLRRGEMVALVVDMGVSGGDGLRVRFFDHETVFPAGPARLARLSGAPIVFGWAARKPGGRYLAHVSAPILSNRELEAEEDALQITRRIVGDFERAVRRYPAQWYV</sequence>
<dbReference type="GO" id="GO:0016746">
    <property type="term" value="F:acyltransferase activity"/>
    <property type="evidence" value="ECO:0007669"/>
    <property type="project" value="UniProtKB-KW"/>
</dbReference>
<name>X0RIU7_9ZZZZ</name>
<reference evidence="7" key="1">
    <citation type="journal article" date="2014" name="Front. Microbiol.">
        <title>High frequency of phylogenetically diverse reductive dehalogenase-homologous genes in deep subseafloor sedimentary metagenomes.</title>
        <authorList>
            <person name="Kawai M."/>
            <person name="Futagami T."/>
            <person name="Toyoda A."/>
            <person name="Takaki Y."/>
            <person name="Nishi S."/>
            <person name="Hori S."/>
            <person name="Arai W."/>
            <person name="Tsubouchi T."/>
            <person name="Morono Y."/>
            <person name="Uchiyama I."/>
            <person name="Ito T."/>
            <person name="Fujiyama A."/>
            <person name="Inagaki F."/>
            <person name="Takami H."/>
        </authorList>
    </citation>
    <scope>NUCLEOTIDE SEQUENCE</scope>
    <source>
        <strain evidence="7">Expedition CK06-06</strain>
    </source>
</reference>
<keyword evidence="4" id="KW-0808">Transferase</keyword>
<evidence type="ECO:0008006" key="8">
    <source>
        <dbReference type="Google" id="ProtNLM"/>
    </source>
</evidence>
<dbReference type="PANTHER" id="PTHR30606:SF10">
    <property type="entry name" value="PHOSPHATIDYLINOSITOL MANNOSIDE ACYLTRANSFERASE"/>
    <property type="match status" value="1"/>
</dbReference>
<dbReference type="GO" id="GO:0008610">
    <property type="term" value="P:lipid biosynthetic process"/>
    <property type="evidence" value="ECO:0007669"/>
    <property type="project" value="UniProtKB-ARBA"/>
</dbReference>
<evidence type="ECO:0000256" key="3">
    <source>
        <dbReference type="ARBA" id="ARBA00022519"/>
    </source>
</evidence>
<dbReference type="CDD" id="cd07984">
    <property type="entry name" value="LPLAT_LABLAT-like"/>
    <property type="match status" value="1"/>
</dbReference>
<keyword evidence="5" id="KW-0472">Membrane</keyword>
<dbReference type="InterPro" id="IPR004960">
    <property type="entry name" value="LipA_acyltrans"/>
</dbReference>
<gene>
    <name evidence="7" type="ORF">S01H1_07387</name>
</gene>
<dbReference type="AlphaFoldDB" id="X0RIU7"/>
<dbReference type="EMBL" id="BARS01003812">
    <property type="protein sequence ID" value="GAF68698.1"/>
    <property type="molecule type" value="Genomic_DNA"/>
</dbReference>
<dbReference type="PANTHER" id="PTHR30606">
    <property type="entry name" value="LIPID A BIOSYNTHESIS LAUROYL ACYLTRANSFERASE"/>
    <property type="match status" value="1"/>
</dbReference>
<keyword evidence="6" id="KW-0012">Acyltransferase</keyword>
<comment type="subcellular location">
    <subcellularLocation>
        <location evidence="1">Cell inner membrane</location>
    </subcellularLocation>
</comment>
<protein>
    <recommendedName>
        <fullName evidence="8">Lysophospholipid acyltransferase family protein</fullName>
    </recommendedName>
</protein>
<dbReference type="GO" id="GO:1901137">
    <property type="term" value="P:carbohydrate derivative biosynthetic process"/>
    <property type="evidence" value="ECO:0007669"/>
    <property type="project" value="UniProtKB-ARBA"/>
</dbReference>
<accession>X0RIU7</accession>
<evidence type="ECO:0000256" key="1">
    <source>
        <dbReference type="ARBA" id="ARBA00004533"/>
    </source>
</evidence>
<feature type="non-terminal residue" evidence="7">
    <location>
        <position position="289"/>
    </location>
</feature>
<dbReference type="Pfam" id="PF03279">
    <property type="entry name" value="Lip_A_acyltrans"/>
    <property type="match status" value="1"/>
</dbReference>
<evidence type="ECO:0000256" key="4">
    <source>
        <dbReference type="ARBA" id="ARBA00022679"/>
    </source>
</evidence>